<dbReference type="EMBL" id="AUWU02000008">
    <property type="protein sequence ID" value="KAH0570248.1"/>
    <property type="molecule type" value="Genomic_DNA"/>
</dbReference>
<protein>
    <submittedName>
        <fullName evidence="1">Uncharacterized protein</fullName>
    </submittedName>
</protein>
<dbReference type="AlphaFoldDB" id="V6LV00"/>
<sequence length="308" mass="35406">MSDHENKQEEVELDIFNALSSKKVSDRISGINAFQSYLKTNDPITDLSDAIITCFKKQPDNPELFDFLSHFILTNTTEDLENSIFSFFDDQRISILLNQPSSDSLIIFASIYQVFISSSDLIVQKLFELFKDRPTETLCTALSYITVSNLELVQHLIQQTETIQSLLESDNISLQIGAARLALSSAVAENYVSNFEELNDIYGYKISTENKKLYRKSFGEFLDELNGEFKGENIKIGRETIEIDSREFQDRYDMIKNGINDGNLNYWLCKGLRVREFLGLGDVVTDVISKRQSKQEKQHEKIKRKQNK</sequence>
<evidence type="ECO:0000313" key="1">
    <source>
        <dbReference type="EMBL" id="EST48405.1"/>
    </source>
</evidence>
<evidence type="ECO:0000313" key="3">
    <source>
        <dbReference type="Proteomes" id="UP000018208"/>
    </source>
</evidence>
<name>V6LV00_9EUKA</name>
<reference evidence="1 2" key="1">
    <citation type="journal article" date="2014" name="PLoS Genet.">
        <title>The Genome of Spironucleus salmonicida Highlights a Fish Pathogen Adapted to Fluctuating Environments.</title>
        <authorList>
            <person name="Xu F."/>
            <person name="Jerlstrom-Hultqvist J."/>
            <person name="Einarsson E."/>
            <person name="Astvaldsson A."/>
            <person name="Svard S.G."/>
            <person name="Andersson J.O."/>
        </authorList>
    </citation>
    <scope>NUCLEOTIDE SEQUENCE</scope>
    <source>
        <strain evidence="2">ATCC 50377</strain>
    </source>
</reference>
<reference evidence="2" key="2">
    <citation type="submission" date="2020-12" db="EMBL/GenBank/DDBJ databases">
        <title>New Spironucleus salmonicida genome in near-complete chromosomes.</title>
        <authorList>
            <person name="Xu F."/>
            <person name="Kurt Z."/>
            <person name="Jimenez-Gonzalez A."/>
            <person name="Astvaldsson A."/>
            <person name="Andersson J.O."/>
            <person name="Svard S.G."/>
        </authorList>
    </citation>
    <scope>NUCLEOTIDE SEQUENCE</scope>
    <source>
        <strain evidence="2">ATCC 50377</strain>
    </source>
</reference>
<gene>
    <name evidence="1" type="ORF">SS50377_11353</name>
    <name evidence="2" type="ORF">SS50377_28223</name>
</gene>
<dbReference type="InterPro" id="IPR016024">
    <property type="entry name" value="ARM-type_fold"/>
</dbReference>
<dbReference type="VEuPathDB" id="GiardiaDB:SS50377_28223"/>
<dbReference type="SUPFAM" id="SSF48371">
    <property type="entry name" value="ARM repeat"/>
    <property type="match status" value="1"/>
</dbReference>
<proteinExistence type="predicted"/>
<organism evidence="1">
    <name type="scientific">Spironucleus salmonicida</name>
    <dbReference type="NCBI Taxonomy" id="348837"/>
    <lineage>
        <taxon>Eukaryota</taxon>
        <taxon>Metamonada</taxon>
        <taxon>Diplomonadida</taxon>
        <taxon>Hexamitidae</taxon>
        <taxon>Hexamitinae</taxon>
        <taxon>Spironucleus</taxon>
    </lineage>
</organism>
<accession>V6LV00</accession>
<evidence type="ECO:0000313" key="2">
    <source>
        <dbReference type="EMBL" id="KAH0570248.1"/>
    </source>
</evidence>
<keyword evidence="3" id="KW-1185">Reference proteome</keyword>
<dbReference type="Proteomes" id="UP000018208">
    <property type="component" value="Unassembled WGS sequence"/>
</dbReference>
<dbReference type="EMBL" id="KI545985">
    <property type="protein sequence ID" value="EST48405.1"/>
    <property type="molecule type" value="Genomic_DNA"/>
</dbReference>